<dbReference type="RefSeq" id="WP_130648597.1">
    <property type="nucleotide sequence ID" value="NZ_BMHA01000005.1"/>
</dbReference>
<dbReference type="NCBIfam" id="TIGR00150">
    <property type="entry name" value="T6A_YjeE"/>
    <property type="match status" value="1"/>
</dbReference>
<dbReference type="GO" id="GO:0002949">
    <property type="term" value="P:tRNA threonylcarbamoyladenosine modification"/>
    <property type="evidence" value="ECO:0007669"/>
    <property type="project" value="InterPro"/>
</dbReference>
<reference evidence="12" key="2">
    <citation type="submission" date="2020-09" db="EMBL/GenBank/DDBJ databases">
        <authorList>
            <person name="Sun Q."/>
            <person name="Zhou Y."/>
        </authorList>
    </citation>
    <scope>NUCLEOTIDE SEQUENCE</scope>
    <source>
        <strain evidence="12">CGMCC 1.14988</strain>
    </source>
</reference>
<keyword evidence="8" id="KW-0067">ATP-binding</keyword>
<dbReference type="InterPro" id="IPR003442">
    <property type="entry name" value="T6A_TsaE"/>
</dbReference>
<evidence type="ECO:0000256" key="8">
    <source>
        <dbReference type="ARBA" id="ARBA00022840"/>
    </source>
</evidence>
<keyword evidence="7" id="KW-0547">Nucleotide-binding</keyword>
<gene>
    <name evidence="12" type="primary">tsaE</name>
    <name evidence="12" type="ORF">GCM10011354_16440</name>
</gene>
<evidence type="ECO:0000256" key="3">
    <source>
        <dbReference type="ARBA" id="ARBA00019010"/>
    </source>
</evidence>
<organism evidence="12 13">
    <name type="scientific">Egicoccus halophilus</name>
    <dbReference type="NCBI Taxonomy" id="1670830"/>
    <lineage>
        <taxon>Bacteria</taxon>
        <taxon>Bacillati</taxon>
        <taxon>Actinomycetota</taxon>
        <taxon>Nitriliruptoria</taxon>
        <taxon>Egicoccales</taxon>
        <taxon>Egicoccaceae</taxon>
        <taxon>Egicoccus</taxon>
    </lineage>
</organism>
<dbReference type="GO" id="GO:0005524">
    <property type="term" value="F:ATP binding"/>
    <property type="evidence" value="ECO:0007669"/>
    <property type="project" value="UniProtKB-KW"/>
</dbReference>
<comment type="subcellular location">
    <subcellularLocation>
        <location evidence="1">Cytoplasm</location>
    </subcellularLocation>
</comment>
<keyword evidence="6" id="KW-0479">Metal-binding</keyword>
<comment type="similarity">
    <text evidence="2">Belongs to the TsaE family.</text>
</comment>
<dbReference type="OrthoDB" id="9800307at2"/>
<keyword evidence="9" id="KW-0460">Magnesium</keyword>
<evidence type="ECO:0000256" key="1">
    <source>
        <dbReference type="ARBA" id="ARBA00004496"/>
    </source>
</evidence>
<dbReference type="GO" id="GO:0005737">
    <property type="term" value="C:cytoplasm"/>
    <property type="evidence" value="ECO:0007669"/>
    <property type="project" value="UniProtKB-SubCell"/>
</dbReference>
<dbReference type="Proteomes" id="UP000650511">
    <property type="component" value="Unassembled WGS sequence"/>
</dbReference>
<protein>
    <recommendedName>
        <fullName evidence="3">tRNA threonylcarbamoyladenosine biosynthesis protein TsaE</fullName>
    </recommendedName>
    <alternativeName>
        <fullName evidence="11">t(6)A37 threonylcarbamoyladenosine biosynthesis protein TsaE</fullName>
    </alternativeName>
</protein>
<evidence type="ECO:0000313" key="12">
    <source>
        <dbReference type="EMBL" id="GGI05905.1"/>
    </source>
</evidence>
<accession>A0A8J3A7Q5</accession>
<dbReference type="PANTHER" id="PTHR33540">
    <property type="entry name" value="TRNA THREONYLCARBAMOYLADENOSINE BIOSYNTHESIS PROTEIN TSAE"/>
    <property type="match status" value="1"/>
</dbReference>
<proteinExistence type="inferred from homology"/>
<evidence type="ECO:0000256" key="4">
    <source>
        <dbReference type="ARBA" id="ARBA00022490"/>
    </source>
</evidence>
<evidence type="ECO:0000256" key="9">
    <source>
        <dbReference type="ARBA" id="ARBA00022842"/>
    </source>
</evidence>
<sequence length="172" mass="18124">MSSDLLLRSTSPEQTRALAAVVATELRPGDVVALSGDLGAGKTCFVQGAARGLGVTGRVTSPTFTLVRTHLDGRVPVVHADVYRLDRLQDVLDLGDDVLAPDAVTFVEWGDAVTPLLPDDRLEVELSLAGGSDPAVDAVEGDRLVRLTAVGARWPSRLDALADGCAPWREEG</sequence>
<reference evidence="12" key="1">
    <citation type="journal article" date="2014" name="Int. J. Syst. Evol. Microbiol.">
        <title>Complete genome sequence of Corynebacterium casei LMG S-19264T (=DSM 44701T), isolated from a smear-ripened cheese.</title>
        <authorList>
            <consortium name="US DOE Joint Genome Institute (JGI-PGF)"/>
            <person name="Walter F."/>
            <person name="Albersmeier A."/>
            <person name="Kalinowski J."/>
            <person name="Ruckert C."/>
        </authorList>
    </citation>
    <scope>NUCLEOTIDE SEQUENCE</scope>
    <source>
        <strain evidence="12">CGMCC 1.14988</strain>
    </source>
</reference>
<comment type="caution">
    <text evidence="12">The sequence shown here is derived from an EMBL/GenBank/DDBJ whole genome shotgun (WGS) entry which is preliminary data.</text>
</comment>
<evidence type="ECO:0000256" key="2">
    <source>
        <dbReference type="ARBA" id="ARBA00007599"/>
    </source>
</evidence>
<keyword evidence="4" id="KW-0963">Cytoplasm</keyword>
<dbReference type="GO" id="GO:0046872">
    <property type="term" value="F:metal ion binding"/>
    <property type="evidence" value="ECO:0007669"/>
    <property type="project" value="UniProtKB-KW"/>
</dbReference>
<evidence type="ECO:0000256" key="6">
    <source>
        <dbReference type="ARBA" id="ARBA00022723"/>
    </source>
</evidence>
<evidence type="ECO:0000256" key="7">
    <source>
        <dbReference type="ARBA" id="ARBA00022741"/>
    </source>
</evidence>
<dbReference type="InterPro" id="IPR027417">
    <property type="entry name" value="P-loop_NTPase"/>
</dbReference>
<dbReference type="SUPFAM" id="SSF52540">
    <property type="entry name" value="P-loop containing nucleoside triphosphate hydrolases"/>
    <property type="match status" value="1"/>
</dbReference>
<dbReference type="PANTHER" id="PTHR33540:SF2">
    <property type="entry name" value="TRNA THREONYLCARBAMOYLADENOSINE BIOSYNTHESIS PROTEIN TSAE"/>
    <property type="match status" value="1"/>
</dbReference>
<dbReference type="AlphaFoldDB" id="A0A8J3A7Q5"/>
<evidence type="ECO:0000256" key="5">
    <source>
        <dbReference type="ARBA" id="ARBA00022694"/>
    </source>
</evidence>
<keyword evidence="13" id="KW-1185">Reference proteome</keyword>
<name>A0A8J3A7Q5_9ACTN</name>
<dbReference type="Pfam" id="PF02367">
    <property type="entry name" value="TsaE"/>
    <property type="match status" value="1"/>
</dbReference>
<evidence type="ECO:0000256" key="10">
    <source>
        <dbReference type="ARBA" id="ARBA00024908"/>
    </source>
</evidence>
<evidence type="ECO:0000313" key="13">
    <source>
        <dbReference type="Proteomes" id="UP000650511"/>
    </source>
</evidence>
<keyword evidence="5" id="KW-0819">tRNA processing</keyword>
<dbReference type="EMBL" id="BMHA01000005">
    <property type="protein sequence ID" value="GGI05905.1"/>
    <property type="molecule type" value="Genomic_DNA"/>
</dbReference>
<dbReference type="Gene3D" id="3.40.50.300">
    <property type="entry name" value="P-loop containing nucleotide triphosphate hydrolases"/>
    <property type="match status" value="1"/>
</dbReference>
<evidence type="ECO:0000256" key="11">
    <source>
        <dbReference type="ARBA" id="ARBA00032441"/>
    </source>
</evidence>
<comment type="function">
    <text evidence="10">Required for the formation of a threonylcarbamoyl group on adenosine at position 37 (t(6)A37) in tRNAs that read codons beginning with adenine. Is involved in the transfer of the threonylcarbamoyl moiety of threonylcarbamoyl-AMP (TC-AMP) to the N6 group of A37, together with TsaD and TsaB. TsaE seems to play an indirect role in the t(6)A biosynthesis pathway, possibly in regulating the core enzymatic function of TsaD.</text>
</comment>